<dbReference type="InterPro" id="IPR006016">
    <property type="entry name" value="UspA"/>
</dbReference>
<reference evidence="3 4" key="1">
    <citation type="submission" date="2016-10" db="EMBL/GenBank/DDBJ databases">
        <authorList>
            <person name="de Groot N.N."/>
        </authorList>
    </citation>
    <scope>NUCLEOTIDE SEQUENCE [LARGE SCALE GENOMIC DNA]</scope>
    <source>
        <strain evidence="3 4">HL3</strain>
    </source>
</reference>
<dbReference type="Proteomes" id="UP000198611">
    <property type="component" value="Unassembled WGS sequence"/>
</dbReference>
<evidence type="ECO:0000313" key="4">
    <source>
        <dbReference type="Proteomes" id="UP000198611"/>
    </source>
</evidence>
<dbReference type="EMBL" id="FOMJ01000002">
    <property type="protein sequence ID" value="SFD14666.1"/>
    <property type="molecule type" value="Genomic_DNA"/>
</dbReference>
<feature type="domain" description="UspA" evidence="2">
    <location>
        <begin position="5"/>
        <end position="139"/>
    </location>
</feature>
<dbReference type="InterPro" id="IPR006015">
    <property type="entry name" value="Universal_stress_UspA"/>
</dbReference>
<organism evidence="3 4">
    <name type="scientific">Thiohalospira halophila DSM 15071</name>
    <dbReference type="NCBI Taxonomy" id="1123397"/>
    <lineage>
        <taxon>Bacteria</taxon>
        <taxon>Pseudomonadati</taxon>
        <taxon>Pseudomonadota</taxon>
        <taxon>Gammaproteobacteria</taxon>
        <taxon>Thiohalospirales</taxon>
        <taxon>Thiohalospiraceae</taxon>
        <taxon>Thiohalospira</taxon>
    </lineage>
</organism>
<dbReference type="PRINTS" id="PR01438">
    <property type="entry name" value="UNVRSLSTRESS"/>
</dbReference>
<accession>A0A1I1PXP0</accession>
<protein>
    <submittedName>
        <fullName evidence="3">Nucleotide-binding universal stress protein, UspA family</fullName>
    </submittedName>
</protein>
<dbReference type="PANTHER" id="PTHR46268:SF6">
    <property type="entry name" value="UNIVERSAL STRESS PROTEIN UP12"/>
    <property type="match status" value="1"/>
</dbReference>
<name>A0A1I1PXP0_9GAMM</name>
<dbReference type="Pfam" id="PF00582">
    <property type="entry name" value="Usp"/>
    <property type="match status" value="2"/>
</dbReference>
<dbReference type="PANTHER" id="PTHR46268">
    <property type="entry name" value="STRESS RESPONSE PROTEIN NHAX"/>
    <property type="match status" value="1"/>
</dbReference>
<comment type="similarity">
    <text evidence="1">Belongs to the universal stress protein A family.</text>
</comment>
<gene>
    <name evidence="3" type="ORF">SAMN05660831_00863</name>
</gene>
<dbReference type="InterPro" id="IPR014729">
    <property type="entry name" value="Rossmann-like_a/b/a_fold"/>
</dbReference>
<proteinExistence type="inferred from homology"/>
<feature type="domain" description="UspA" evidence="2">
    <location>
        <begin position="146"/>
        <end position="285"/>
    </location>
</feature>
<keyword evidence="4" id="KW-1185">Reference proteome</keyword>
<dbReference type="STRING" id="1123397.SAMN05660831_00863"/>
<evidence type="ECO:0000313" key="3">
    <source>
        <dbReference type="EMBL" id="SFD14666.1"/>
    </source>
</evidence>
<dbReference type="OrthoDB" id="239260at2"/>
<dbReference type="Gene3D" id="3.40.50.620">
    <property type="entry name" value="HUPs"/>
    <property type="match status" value="2"/>
</dbReference>
<evidence type="ECO:0000256" key="1">
    <source>
        <dbReference type="ARBA" id="ARBA00008791"/>
    </source>
</evidence>
<dbReference type="CDD" id="cd00293">
    <property type="entry name" value="USP-like"/>
    <property type="match status" value="2"/>
</dbReference>
<sequence>MGAPRRILAATDLSPGGNTAAWRGAELALQHGANLTLIHVVEDRRSSHPVPNGGEPANTRDHAAASALEGLAADLEQATGVAARSRIQHGRPDRCIVMAADETDAGLLCIGAVSERDAELGTVTERVVREAHCPVLVLRRGAGDPIRTVLAASDLSEGAAAALTAAATLFPQAEFSLAHVVDDWQEDRARAAGVAEAEVERQHNATLAAAREELGRWAREYLTAAIVPHLLVRAGDPRLVLRRLMGQYQPDVTAVGASGRHGVERLLLGSTATDCLRHAPGDILVSGTRDENREEER</sequence>
<dbReference type="RefSeq" id="WP_093427533.1">
    <property type="nucleotide sequence ID" value="NZ_FOMJ01000002.1"/>
</dbReference>
<dbReference type="AlphaFoldDB" id="A0A1I1PXP0"/>
<dbReference type="SUPFAM" id="SSF52402">
    <property type="entry name" value="Adenine nucleotide alpha hydrolases-like"/>
    <property type="match status" value="2"/>
</dbReference>
<evidence type="ECO:0000259" key="2">
    <source>
        <dbReference type="Pfam" id="PF00582"/>
    </source>
</evidence>